<proteinExistence type="predicted"/>
<accession>F4WYH2</accession>
<dbReference type="InParanoid" id="F4WYH2"/>
<organism evidence="2">
    <name type="scientific">Acromyrmex echinatior</name>
    <name type="common">Panamanian leafcutter ant</name>
    <name type="synonym">Acromyrmex octospinosus echinatior</name>
    <dbReference type="NCBI Taxonomy" id="103372"/>
    <lineage>
        <taxon>Eukaryota</taxon>
        <taxon>Metazoa</taxon>
        <taxon>Ecdysozoa</taxon>
        <taxon>Arthropoda</taxon>
        <taxon>Hexapoda</taxon>
        <taxon>Insecta</taxon>
        <taxon>Pterygota</taxon>
        <taxon>Neoptera</taxon>
        <taxon>Endopterygota</taxon>
        <taxon>Hymenoptera</taxon>
        <taxon>Apocrita</taxon>
        <taxon>Aculeata</taxon>
        <taxon>Formicoidea</taxon>
        <taxon>Formicidae</taxon>
        <taxon>Myrmicinae</taxon>
        <taxon>Acromyrmex</taxon>
    </lineage>
</organism>
<dbReference type="AlphaFoldDB" id="F4WYH2"/>
<dbReference type="Proteomes" id="UP000007755">
    <property type="component" value="Unassembled WGS sequence"/>
</dbReference>
<name>F4WYH2_ACREC</name>
<reference evidence="1" key="1">
    <citation type="submission" date="2011-02" db="EMBL/GenBank/DDBJ databases">
        <title>The genome of the leaf-cutting ant Acromyrmex echinatior suggests key adaptations to social evolution and fungus farming.</title>
        <authorList>
            <person name="Nygaard S."/>
            <person name="Zhang G."/>
        </authorList>
    </citation>
    <scope>NUCLEOTIDE SEQUENCE</scope>
</reference>
<sequence length="101" mass="11808">MRMKAKQPGEKIAAFKAADRKCFKYNKSCIVGDADDRDFDICYQTVQLWKSSAPSEEGDKNQRFILGMPTLREPYSPLHQDEETQPELFFRVVPFILRYLL</sequence>
<evidence type="ECO:0000313" key="1">
    <source>
        <dbReference type="EMBL" id="EGI60751.1"/>
    </source>
</evidence>
<evidence type="ECO:0000313" key="2">
    <source>
        <dbReference type="Proteomes" id="UP000007755"/>
    </source>
</evidence>
<protein>
    <submittedName>
        <fullName evidence="1">Uncharacterized protein</fullName>
    </submittedName>
</protein>
<gene>
    <name evidence="1" type="ORF">G5I_11023</name>
</gene>
<dbReference type="EMBL" id="GL888442">
    <property type="protein sequence ID" value="EGI60751.1"/>
    <property type="molecule type" value="Genomic_DNA"/>
</dbReference>
<keyword evidence="2" id="KW-1185">Reference proteome</keyword>